<comment type="caution">
    <text evidence="2">The sequence shown here is derived from an EMBL/GenBank/DDBJ whole genome shotgun (WGS) entry which is preliminary data.</text>
</comment>
<keyword evidence="3" id="KW-1185">Reference proteome</keyword>
<feature type="region of interest" description="Disordered" evidence="1">
    <location>
        <begin position="1"/>
        <end position="115"/>
    </location>
</feature>
<name>A0AAN9Y492_9HEMI</name>
<organism evidence="2 3">
    <name type="scientific">Parthenolecanium corni</name>
    <dbReference type="NCBI Taxonomy" id="536013"/>
    <lineage>
        <taxon>Eukaryota</taxon>
        <taxon>Metazoa</taxon>
        <taxon>Ecdysozoa</taxon>
        <taxon>Arthropoda</taxon>
        <taxon>Hexapoda</taxon>
        <taxon>Insecta</taxon>
        <taxon>Pterygota</taxon>
        <taxon>Neoptera</taxon>
        <taxon>Paraneoptera</taxon>
        <taxon>Hemiptera</taxon>
        <taxon>Sternorrhyncha</taxon>
        <taxon>Coccoidea</taxon>
        <taxon>Coccidae</taxon>
        <taxon>Parthenolecanium</taxon>
    </lineage>
</organism>
<reference evidence="2 3" key="1">
    <citation type="submission" date="2024-03" db="EMBL/GenBank/DDBJ databases">
        <title>Adaptation during the transition from Ophiocordyceps entomopathogen to insect associate is accompanied by gene loss and intensified selection.</title>
        <authorList>
            <person name="Ward C.M."/>
            <person name="Onetto C.A."/>
            <person name="Borneman A.R."/>
        </authorList>
    </citation>
    <scope>NUCLEOTIDE SEQUENCE [LARGE SCALE GENOMIC DNA]</scope>
    <source>
        <strain evidence="2">AWRI1</strain>
        <tissue evidence="2">Single Adult Female</tissue>
    </source>
</reference>
<protein>
    <submittedName>
        <fullName evidence="2">Uncharacterized protein</fullName>
    </submittedName>
</protein>
<accession>A0AAN9Y492</accession>
<evidence type="ECO:0000313" key="2">
    <source>
        <dbReference type="EMBL" id="KAK7586217.1"/>
    </source>
</evidence>
<evidence type="ECO:0000256" key="1">
    <source>
        <dbReference type="SAM" id="MobiDB-lite"/>
    </source>
</evidence>
<dbReference type="Proteomes" id="UP001367676">
    <property type="component" value="Unassembled WGS sequence"/>
</dbReference>
<gene>
    <name evidence="2" type="ORF">V9T40_004093</name>
</gene>
<evidence type="ECO:0000313" key="3">
    <source>
        <dbReference type="Proteomes" id="UP001367676"/>
    </source>
</evidence>
<feature type="compositionally biased region" description="Basic and acidic residues" evidence="1">
    <location>
        <begin position="8"/>
        <end position="28"/>
    </location>
</feature>
<sequence length="115" mass="12332">MTAGGWSKRREASSEGKNQGSERARRDNSVNANNESDTTAPRPRDTTAGLGAESGHKAQTCERRAARGSNLEKELKGQLGKAAGAQRDAEKDEAITHKHTHTSSLHGYKAHGIAR</sequence>
<feature type="compositionally biased region" description="Polar residues" evidence="1">
    <location>
        <begin position="29"/>
        <end position="39"/>
    </location>
</feature>
<dbReference type="EMBL" id="JBBCAQ010000027">
    <property type="protein sequence ID" value="KAK7586217.1"/>
    <property type="molecule type" value="Genomic_DNA"/>
</dbReference>
<feature type="compositionally biased region" description="Basic and acidic residues" evidence="1">
    <location>
        <begin position="87"/>
        <end position="96"/>
    </location>
</feature>
<feature type="compositionally biased region" description="Basic and acidic residues" evidence="1">
    <location>
        <begin position="54"/>
        <end position="76"/>
    </location>
</feature>
<dbReference type="AlphaFoldDB" id="A0AAN9Y492"/>
<proteinExistence type="predicted"/>